<keyword evidence="2" id="KW-1185">Reference proteome</keyword>
<gene>
    <name evidence="1" type="ORF">Pint_05159</name>
</gene>
<accession>A0ACC0Z1F0</accession>
<sequence>MPSGEQAPITSIGNLPLNSAVTLKNVLGVPSFKVDLMSVSRVTRDLNCLVTFFPHWCILQDLTTRTTIGLGEQ</sequence>
<dbReference type="EMBL" id="CM047738">
    <property type="protein sequence ID" value="KAJ0044991.1"/>
    <property type="molecule type" value="Genomic_DNA"/>
</dbReference>
<proteinExistence type="predicted"/>
<name>A0ACC0Z1F0_9ROSI</name>
<dbReference type="Proteomes" id="UP001163603">
    <property type="component" value="Chromosome 3"/>
</dbReference>
<evidence type="ECO:0000313" key="1">
    <source>
        <dbReference type="EMBL" id="KAJ0044991.1"/>
    </source>
</evidence>
<evidence type="ECO:0000313" key="2">
    <source>
        <dbReference type="Proteomes" id="UP001163603"/>
    </source>
</evidence>
<comment type="caution">
    <text evidence="1">The sequence shown here is derived from an EMBL/GenBank/DDBJ whole genome shotgun (WGS) entry which is preliminary data.</text>
</comment>
<organism evidence="1 2">
    <name type="scientific">Pistacia integerrima</name>
    <dbReference type="NCBI Taxonomy" id="434235"/>
    <lineage>
        <taxon>Eukaryota</taxon>
        <taxon>Viridiplantae</taxon>
        <taxon>Streptophyta</taxon>
        <taxon>Embryophyta</taxon>
        <taxon>Tracheophyta</taxon>
        <taxon>Spermatophyta</taxon>
        <taxon>Magnoliopsida</taxon>
        <taxon>eudicotyledons</taxon>
        <taxon>Gunneridae</taxon>
        <taxon>Pentapetalae</taxon>
        <taxon>rosids</taxon>
        <taxon>malvids</taxon>
        <taxon>Sapindales</taxon>
        <taxon>Anacardiaceae</taxon>
        <taxon>Pistacia</taxon>
    </lineage>
</organism>
<protein>
    <submittedName>
        <fullName evidence="1">Uncharacterized protein</fullName>
    </submittedName>
</protein>
<reference evidence="2" key="1">
    <citation type="journal article" date="2023" name="G3 (Bethesda)">
        <title>Genome assembly and association tests identify interacting loci associated with vigor, precocity, and sex in interspecific pistachio rootstocks.</title>
        <authorList>
            <person name="Palmer W."/>
            <person name="Jacygrad E."/>
            <person name="Sagayaradj S."/>
            <person name="Cavanaugh K."/>
            <person name="Han R."/>
            <person name="Bertier L."/>
            <person name="Beede B."/>
            <person name="Kafkas S."/>
            <person name="Golino D."/>
            <person name="Preece J."/>
            <person name="Michelmore R."/>
        </authorList>
    </citation>
    <scope>NUCLEOTIDE SEQUENCE [LARGE SCALE GENOMIC DNA]</scope>
</reference>